<keyword evidence="3" id="KW-1185">Reference proteome</keyword>
<sequence length="116" mass="12430">MKKIVITALVLLMSAGAYAAGDKSKTITAKSYGDKWPFTFEKGELICSTGIVVLKNSKDGKVYALNGMANALADSGRKLGKSPILNNKAVTKHDPQVAGYQMSTVDIMMEGRELCN</sequence>
<feature type="signal peptide" evidence="1">
    <location>
        <begin position="1"/>
        <end position="19"/>
    </location>
</feature>
<evidence type="ECO:0000313" key="3">
    <source>
        <dbReference type="Proteomes" id="UP000825886"/>
    </source>
</evidence>
<dbReference type="RefSeq" id="WP_222158219.1">
    <property type="nucleotide sequence ID" value="NZ_CP081864.1"/>
</dbReference>
<organism evidence="2 3">
    <name type="scientific">Symbiopectobacterium purcellii</name>
    <dbReference type="NCBI Taxonomy" id="2871826"/>
    <lineage>
        <taxon>Bacteria</taxon>
        <taxon>Pseudomonadati</taxon>
        <taxon>Pseudomonadota</taxon>
        <taxon>Gammaproteobacteria</taxon>
        <taxon>Enterobacterales</taxon>
        <taxon>Enterobacteriaceae</taxon>
    </lineage>
</organism>
<evidence type="ECO:0000256" key="1">
    <source>
        <dbReference type="SAM" id="SignalP"/>
    </source>
</evidence>
<dbReference type="Proteomes" id="UP000825886">
    <property type="component" value="Chromosome"/>
</dbReference>
<proteinExistence type="predicted"/>
<dbReference type="InterPro" id="IPR019648">
    <property type="entry name" value="YebY"/>
</dbReference>
<name>A0ABX9AJV5_9ENTR</name>
<protein>
    <submittedName>
        <fullName evidence="2">YebY family protein</fullName>
    </submittedName>
</protein>
<gene>
    <name evidence="2" type="ORF">K6K13_18075</name>
</gene>
<keyword evidence="1" id="KW-0732">Signal</keyword>
<feature type="chain" id="PRO_5046956607" evidence="1">
    <location>
        <begin position="20"/>
        <end position="116"/>
    </location>
</feature>
<dbReference type="Pfam" id="PF10709">
    <property type="entry name" value="DUF2511"/>
    <property type="match status" value="1"/>
</dbReference>
<dbReference type="EMBL" id="CP081864">
    <property type="protein sequence ID" value="QZN95111.1"/>
    <property type="molecule type" value="Genomic_DNA"/>
</dbReference>
<accession>A0ABX9AJV5</accession>
<evidence type="ECO:0000313" key="2">
    <source>
        <dbReference type="EMBL" id="QZN95111.1"/>
    </source>
</evidence>
<reference evidence="2 3" key="1">
    <citation type="submission" date="2021-08" db="EMBL/GenBank/DDBJ databases">
        <title>Culture and genomic analysis of Symbiopectobacterium purcellii sp. nov. gen. nov., isolated from the leafhopper Empoasca decipiens.</title>
        <authorList>
            <person name="Nadal-Jimenez P."/>
            <person name="Siozios S."/>
            <person name="Halliday N."/>
            <person name="Camara M."/>
            <person name="Hurst G.D.D."/>
        </authorList>
    </citation>
    <scope>NUCLEOTIDE SEQUENCE [LARGE SCALE GENOMIC DNA]</scope>
    <source>
        <strain evidence="2 3">SyEd1</strain>
    </source>
</reference>